<accession>A0A7C3KFE5</accession>
<dbReference type="InterPro" id="IPR001119">
    <property type="entry name" value="SLH_dom"/>
</dbReference>
<feature type="region of interest" description="Disordered" evidence="2">
    <location>
        <begin position="392"/>
        <end position="441"/>
    </location>
</feature>
<dbReference type="InterPro" id="IPR051465">
    <property type="entry name" value="Cell_Envelope_Struct_Comp"/>
</dbReference>
<keyword evidence="1" id="KW-0175">Coiled coil</keyword>
<dbReference type="AlphaFoldDB" id="A0A7C3KFE5"/>
<feature type="compositionally biased region" description="Polar residues" evidence="2">
    <location>
        <begin position="394"/>
        <end position="410"/>
    </location>
</feature>
<keyword evidence="3" id="KW-0732">Signal</keyword>
<dbReference type="PANTHER" id="PTHR43308">
    <property type="entry name" value="OUTER MEMBRANE PROTEIN ALPHA-RELATED"/>
    <property type="match status" value="1"/>
</dbReference>
<sequence>MTNSAYAMVQCFLTVASLTALSALATPVQAQAVKTDVQTIEQKQEQTTEVQTTETEVQTTETEIRTTETEIRTTETEVERVEASSEVRFTQTVQVAVFEAIAQRSRVNASNLQILEVSRRSWTDSCLGLPGQGGCTQAITPGYLVSVTDGQQVWVYRTNATGTGVVFDEQATTIRMAQLRVRNTQVSFPDVPTDHWAIQYIRELAALDILEGYPDQLYRPNAPVTRAEFAAIIRRAFQVTAVRNTINFVDVEEDYWARTAINEAYEMGFLNASNSEFRPKAQLFRGDILFAIARGLNISTTDVALDVLSRYSDVTVSSSEARLLLASLTNRGMIVNYPNAEELNLNRVATRAEVAVLVYQALCSMGYVSRINSSYTAQDTTVVKDIGAEVVGEPSTTSTNKPRRQNCNQGIGNGAEGCDPGNSSPRGGSNDEGGRTPGQKP</sequence>
<dbReference type="PANTHER" id="PTHR43308:SF5">
    <property type="entry name" value="S-LAYER PROTEIN _ PEPTIDOGLYCAN ENDO-BETA-N-ACETYLGLUCOSAMINIDASE"/>
    <property type="match status" value="1"/>
</dbReference>
<comment type="caution">
    <text evidence="5">The sequence shown here is derived from an EMBL/GenBank/DDBJ whole genome shotgun (WGS) entry which is preliminary data.</text>
</comment>
<reference evidence="5" key="1">
    <citation type="journal article" date="2020" name="mSystems">
        <title>Genome- and Community-Level Interaction Insights into Carbon Utilization and Element Cycling Functions of Hydrothermarchaeota in Hydrothermal Sediment.</title>
        <authorList>
            <person name="Zhou Z."/>
            <person name="Liu Y."/>
            <person name="Xu W."/>
            <person name="Pan J."/>
            <person name="Luo Z.H."/>
            <person name="Li M."/>
        </authorList>
    </citation>
    <scope>NUCLEOTIDE SEQUENCE [LARGE SCALE GENOMIC DNA]</scope>
    <source>
        <strain evidence="5">SpSt-418</strain>
    </source>
</reference>
<evidence type="ECO:0000256" key="1">
    <source>
        <dbReference type="SAM" id="Coils"/>
    </source>
</evidence>
<evidence type="ECO:0000256" key="2">
    <source>
        <dbReference type="SAM" id="MobiDB-lite"/>
    </source>
</evidence>
<feature type="chain" id="PRO_5028334709" evidence="3">
    <location>
        <begin position="31"/>
        <end position="441"/>
    </location>
</feature>
<proteinExistence type="predicted"/>
<dbReference type="Pfam" id="PF00395">
    <property type="entry name" value="SLH"/>
    <property type="match status" value="1"/>
</dbReference>
<feature type="coiled-coil region" evidence="1">
    <location>
        <begin position="43"/>
        <end position="84"/>
    </location>
</feature>
<dbReference type="EMBL" id="DSRU01000128">
    <property type="protein sequence ID" value="HFM97942.1"/>
    <property type="molecule type" value="Genomic_DNA"/>
</dbReference>
<feature type="domain" description="SLH" evidence="4">
    <location>
        <begin position="184"/>
        <end position="247"/>
    </location>
</feature>
<protein>
    <submittedName>
        <fullName evidence="5">S-layer homology domain-containing protein</fullName>
    </submittedName>
</protein>
<evidence type="ECO:0000313" key="5">
    <source>
        <dbReference type="EMBL" id="HFM97942.1"/>
    </source>
</evidence>
<dbReference type="PROSITE" id="PS51272">
    <property type="entry name" value="SLH"/>
    <property type="match status" value="2"/>
</dbReference>
<name>A0A7C3KFE5_9CYAN</name>
<organism evidence="5">
    <name type="scientific">Oscillatoriales cyanobacterium SpSt-418</name>
    <dbReference type="NCBI Taxonomy" id="2282169"/>
    <lineage>
        <taxon>Bacteria</taxon>
        <taxon>Bacillati</taxon>
        <taxon>Cyanobacteriota</taxon>
        <taxon>Cyanophyceae</taxon>
        <taxon>Oscillatoriophycideae</taxon>
        <taxon>Oscillatoriales</taxon>
    </lineage>
</organism>
<evidence type="ECO:0000259" key="4">
    <source>
        <dbReference type="PROSITE" id="PS51272"/>
    </source>
</evidence>
<feature type="signal peptide" evidence="3">
    <location>
        <begin position="1"/>
        <end position="30"/>
    </location>
</feature>
<gene>
    <name evidence="5" type="ORF">ENR64_09275</name>
</gene>
<evidence type="ECO:0000256" key="3">
    <source>
        <dbReference type="SAM" id="SignalP"/>
    </source>
</evidence>
<feature type="domain" description="SLH" evidence="4">
    <location>
        <begin position="308"/>
        <end position="372"/>
    </location>
</feature>